<comment type="caution">
    <text evidence="2">The sequence shown here is derived from an EMBL/GenBank/DDBJ whole genome shotgun (WGS) entry which is preliminary data.</text>
</comment>
<feature type="compositionally biased region" description="Low complexity" evidence="1">
    <location>
        <begin position="1"/>
        <end position="14"/>
    </location>
</feature>
<feature type="region of interest" description="Disordered" evidence="1">
    <location>
        <begin position="1"/>
        <end position="21"/>
    </location>
</feature>
<evidence type="ECO:0000256" key="1">
    <source>
        <dbReference type="SAM" id="MobiDB-lite"/>
    </source>
</evidence>
<organism evidence="2 3">
    <name type="scientific">Nannochloropsis gaditana</name>
    <dbReference type="NCBI Taxonomy" id="72520"/>
    <lineage>
        <taxon>Eukaryota</taxon>
        <taxon>Sar</taxon>
        <taxon>Stramenopiles</taxon>
        <taxon>Ochrophyta</taxon>
        <taxon>Eustigmatophyceae</taxon>
        <taxon>Eustigmatales</taxon>
        <taxon>Monodopsidaceae</taxon>
        <taxon>Nannochloropsis</taxon>
    </lineage>
</organism>
<gene>
    <name evidence="2" type="ORF">Naga_100350g3</name>
</gene>
<protein>
    <recommendedName>
        <fullName evidence="4">MICOS complex subunit MIC10</fullName>
    </recommendedName>
</protein>
<keyword evidence="3" id="KW-1185">Reference proteome</keyword>
<evidence type="ECO:0000313" key="3">
    <source>
        <dbReference type="Proteomes" id="UP000019335"/>
    </source>
</evidence>
<accession>W7T2K3</accession>
<sequence length="109" mass="11491">MTLSSSPPASSPPSDTATESELDVLGRDLSGCVLEQYVFTIMGIGLGTGMSVHRKSFFPLVAWGAAGSIGDLMYGLGYACKGQYDAYKACRNKLHRPQVPPITPPPSLG</sequence>
<proteinExistence type="predicted"/>
<dbReference type="EMBL" id="AZIL01002518">
    <property type="protein sequence ID" value="EWM21305.1"/>
    <property type="molecule type" value="Genomic_DNA"/>
</dbReference>
<evidence type="ECO:0008006" key="4">
    <source>
        <dbReference type="Google" id="ProtNLM"/>
    </source>
</evidence>
<dbReference type="Proteomes" id="UP000019335">
    <property type="component" value="Unassembled WGS sequence"/>
</dbReference>
<dbReference type="AlphaFoldDB" id="W7T2K3"/>
<evidence type="ECO:0000313" key="2">
    <source>
        <dbReference type="EMBL" id="EWM21305.1"/>
    </source>
</evidence>
<name>W7T2K3_9STRA</name>
<reference evidence="2 3" key="1">
    <citation type="journal article" date="2014" name="Mol. Plant">
        <title>Chromosome Scale Genome Assembly and Transcriptome Profiling of Nannochloropsis gaditana in Nitrogen Depletion.</title>
        <authorList>
            <person name="Corteggiani Carpinelli E."/>
            <person name="Telatin A."/>
            <person name="Vitulo N."/>
            <person name="Forcato C."/>
            <person name="D'Angelo M."/>
            <person name="Schiavon R."/>
            <person name="Vezzi A."/>
            <person name="Giacometti G.M."/>
            <person name="Morosinotto T."/>
            <person name="Valle G."/>
        </authorList>
    </citation>
    <scope>NUCLEOTIDE SEQUENCE [LARGE SCALE GENOMIC DNA]</scope>
    <source>
        <strain evidence="2 3">B-31</strain>
    </source>
</reference>